<dbReference type="PaxDb" id="211586-SO_3087"/>
<evidence type="ECO:0000256" key="1">
    <source>
        <dbReference type="SAM" id="Phobius"/>
    </source>
</evidence>
<dbReference type="EMBL" id="AE014299">
    <property type="protein sequence ID" value="AAN56094.1"/>
    <property type="molecule type" value="Genomic_DNA"/>
</dbReference>
<protein>
    <submittedName>
        <fullName evidence="2">Predicted membrane protein</fullName>
    </submittedName>
</protein>
<gene>
    <name evidence="2" type="ordered locus">SO_3087</name>
</gene>
<dbReference type="OrthoDB" id="5772022at2"/>
<dbReference type="AlphaFoldDB" id="Q8ECP8"/>
<dbReference type="Proteomes" id="UP000008186">
    <property type="component" value="Chromosome"/>
</dbReference>
<evidence type="ECO:0000313" key="3">
    <source>
        <dbReference type="Proteomes" id="UP000008186"/>
    </source>
</evidence>
<reference evidence="2 3" key="2">
    <citation type="journal article" date="2005" name="Proteomics">
        <title>Global detection and characterization of hypothetical proteins in Shewanella oneidensis MR-1 using LC-MS based proteomics.</title>
        <authorList>
            <person name="Elias D.A."/>
            <person name="Monroe M.E."/>
            <person name="Marshall M.J."/>
            <person name="Romine M.F."/>
            <person name="Belieav A.S."/>
            <person name="Fredrickson J.K."/>
            <person name="Anderson G.A."/>
            <person name="Smith R.D."/>
            <person name="Lipton M.S."/>
        </authorList>
    </citation>
    <scope>NUCLEOTIDE SEQUENCE [LARGE SCALE GENOMIC DNA]</scope>
    <source>
        <strain evidence="3">ATCC 700550 / JCM 31522 / CIP 106686 / LMG 19005 / NCIMB 14063 / MR-1</strain>
    </source>
</reference>
<reference evidence="2 3" key="3">
    <citation type="journal article" date="2008" name="Appl. Environ. Microbiol.">
        <title>Identification of mobile elements and pseudogenes in the Shewanella oneidensis MR-1 genome.</title>
        <authorList>
            <person name="Romine M.F."/>
            <person name="Carlson T.S."/>
            <person name="Norbeck A.D."/>
            <person name="McCue L.A."/>
            <person name="Lipton M.S."/>
        </authorList>
    </citation>
    <scope>NUCLEOTIDE SEQUENCE [LARGE SCALE GENOMIC DNA]</scope>
    <source>
        <strain evidence="3">ATCC 700550 / JCM 31522 / CIP 106686 / LMG 19005 / NCIMB 14063 / MR-1</strain>
    </source>
</reference>
<dbReference type="eggNOG" id="ENOG5033GPN">
    <property type="taxonomic scope" value="Bacteria"/>
</dbReference>
<accession>Q8ECP8</accession>
<keyword evidence="1" id="KW-0472">Membrane</keyword>
<sequence>MGLVAYMLVALSFFCAWCFGYAAFRAGLSVKYWTVLGFILGPMAFPLFSTHKRIALRRSLHSHDCYIAA</sequence>
<feature type="transmembrane region" description="Helical" evidence="1">
    <location>
        <begin position="30"/>
        <end position="48"/>
    </location>
</feature>
<reference evidence="2 3" key="4">
    <citation type="journal article" date="2011" name="BMC Genomics">
        <title>Genome-wide protein localization prediction strategies for gram negative bacteria.</title>
        <authorList>
            <person name="Romine M.F."/>
        </authorList>
    </citation>
    <scope>NUCLEOTIDE SEQUENCE [LARGE SCALE GENOMIC DNA]</scope>
    <source>
        <strain evidence="3">ATCC 700550 / JCM 31522 / CIP 106686 / LMG 19005 / NCIMB 14063 / MR-1</strain>
    </source>
</reference>
<dbReference type="KEGG" id="son:SO_3087"/>
<keyword evidence="1" id="KW-0812">Transmembrane</keyword>
<organism evidence="2 3">
    <name type="scientific">Shewanella oneidensis (strain ATCC 700550 / JCM 31522 / CIP 106686 / LMG 19005 / NCIMB 14063 / MR-1)</name>
    <dbReference type="NCBI Taxonomy" id="211586"/>
    <lineage>
        <taxon>Bacteria</taxon>
        <taxon>Pseudomonadati</taxon>
        <taxon>Pseudomonadota</taxon>
        <taxon>Gammaproteobacteria</taxon>
        <taxon>Alteromonadales</taxon>
        <taxon>Shewanellaceae</taxon>
        <taxon>Shewanella</taxon>
    </lineage>
</organism>
<keyword evidence="3" id="KW-1185">Reference proteome</keyword>
<dbReference type="HOGENOM" id="CLU_195345_1_0_6"/>
<proteinExistence type="predicted"/>
<dbReference type="BioCyc" id="SONE211586:G1GMP-2858-MONOMER"/>
<evidence type="ECO:0000313" key="2">
    <source>
        <dbReference type="EMBL" id="AAN56094.1"/>
    </source>
</evidence>
<keyword evidence="1" id="KW-1133">Transmembrane helix</keyword>
<name>Q8ECP8_SHEON</name>
<reference evidence="2 3" key="1">
    <citation type="journal article" date="2002" name="Nat. Biotechnol.">
        <title>Genome sequence of the dissimilatory metal ion-reducing bacterium Shewanella oneidensis.</title>
        <authorList>
            <person name="Heidelberg J.F."/>
            <person name="Paulsen I.T."/>
            <person name="Nelson K.E."/>
            <person name="Gaidos E.J."/>
            <person name="Nelson W.C."/>
            <person name="Read T.D."/>
            <person name="Eisen J.A."/>
            <person name="Seshadri R."/>
            <person name="Ward N."/>
            <person name="Methe B."/>
            <person name="Clayton R.A."/>
            <person name="Meyer T."/>
            <person name="Tsapin A."/>
            <person name="Scott J."/>
            <person name="Beanan M."/>
            <person name="Brinkac L."/>
            <person name="Daugherty S."/>
            <person name="DeBoy R.T."/>
            <person name="Dodson R.J."/>
            <person name="Durkin A.S."/>
            <person name="Haft D.H."/>
            <person name="Kolonay J.F."/>
            <person name="Madupu R."/>
            <person name="Peterson J.D."/>
            <person name="Umayam L.A."/>
            <person name="White O."/>
            <person name="Wolf A.M."/>
            <person name="Vamathevan J."/>
            <person name="Weidman J."/>
            <person name="Impraim M."/>
            <person name="Lee K."/>
            <person name="Berry K."/>
            <person name="Lee C."/>
            <person name="Mueller J."/>
            <person name="Khouri H."/>
            <person name="Gill J."/>
            <person name="Utterback T.R."/>
            <person name="McDonald L.A."/>
            <person name="Feldblyum T.V."/>
            <person name="Smith H.O."/>
            <person name="Venter J.C."/>
            <person name="Nealson K.H."/>
            <person name="Fraser C.M."/>
        </authorList>
    </citation>
    <scope>NUCLEOTIDE SEQUENCE [LARGE SCALE GENOMIC DNA]</scope>
    <source>
        <strain evidence="3">ATCC 700550 / JCM 31522 / CIP 106686 / LMG 19005 / NCIMB 14063 / MR-1</strain>
    </source>
</reference>
<dbReference type="STRING" id="211586.SO_3087"/>